<accession>A0A1B6KU59</accession>
<dbReference type="InterPro" id="IPR036514">
    <property type="entry name" value="SGNH_hydro_sf"/>
</dbReference>
<feature type="region of interest" description="Disordered" evidence="1">
    <location>
        <begin position="302"/>
        <end position="333"/>
    </location>
</feature>
<sequence length="488" mass="54827">RNLIEITKLLEDDLKILQNPQIVNQPEKTEDSFRKVVHKGKCLNIKSLSDWPTLPITPTTLTNKYEILSSLTSEEICRTKTSTSTTSKNENKTKQKPTITETKAGMKRSEIKKQEEKQHNNLMPKKIQIFTDSHGRNLFEIIQPLVPESDVFVNVCPGAPISYILKNANDICADLTDKDVTVIIGGANDFNRIGYTNRRAAQIIPGQIHRFCARNNHTNFIVVPLLPRFDLDKRHFVNKEISTLNKKLSEMESFDVAEGIDLRRQHFTQHGMHLNKMGKRLFGRKIVQAICKITLKTKSSVTLRTPADPSTTVNSQQSPLSGQTTNPSITEGSERKYLGTSSQKLISSPHVSEDSHKRCQRILFAESTTSPSESEDISRRSHELPSSYQTTGLSEIEDSCKKLQQTQSVHSINPNPDVDSLSTSQQSPTLVNTSTVSVSSPFLGFDTPITDKLAVGQKVLNMCTNFPVEPQVRNSYFLRQSKRNLTKP</sequence>
<evidence type="ECO:0000313" key="2">
    <source>
        <dbReference type="EMBL" id="JAT14980.1"/>
    </source>
</evidence>
<reference evidence="2" key="1">
    <citation type="submission" date="2015-11" db="EMBL/GenBank/DDBJ databases">
        <title>De novo transcriptome assembly of four potential Pierce s Disease insect vectors from Arizona vineyards.</title>
        <authorList>
            <person name="Tassone E.E."/>
        </authorList>
    </citation>
    <scope>NUCLEOTIDE SEQUENCE</scope>
</reference>
<organism evidence="2">
    <name type="scientific">Graphocephala atropunctata</name>
    <dbReference type="NCBI Taxonomy" id="36148"/>
    <lineage>
        <taxon>Eukaryota</taxon>
        <taxon>Metazoa</taxon>
        <taxon>Ecdysozoa</taxon>
        <taxon>Arthropoda</taxon>
        <taxon>Hexapoda</taxon>
        <taxon>Insecta</taxon>
        <taxon>Pterygota</taxon>
        <taxon>Neoptera</taxon>
        <taxon>Paraneoptera</taxon>
        <taxon>Hemiptera</taxon>
        <taxon>Auchenorrhyncha</taxon>
        <taxon>Membracoidea</taxon>
        <taxon>Cicadellidae</taxon>
        <taxon>Cicadellinae</taxon>
        <taxon>Cicadellini</taxon>
        <taxon>Graphocephala</taxon>
    </lineage>
</organism>
<dbReference type="EMBL" id="GEBQ01022306">
    <property type="protein sequence ID" value="JAT17671.1"/>
    <property type="molecule type" value="Transcribed_RNA"/>
</dbReference>
<feature type="compositionally biased region" description="Polar residues" evidence="1">
    <location>
        <begin position="406"/>
        <end position="426"/>
    </location>
</feature>
<dbReference type="EMBL" id="GEBQ01012130">
    <property type="protein sequence ID" value="JAT27847.1"/>
    <property type="molecule type" value="Transcribed_RNA"/>
</dbReference>
<dbReference type="EMBL" id="GEBQ01017547">
    <property type="protein sequence ID" value="JAT22430.1"/>
    <property type="molecule type" value="Transcribed_RNA"/>
</dbReference>
<dbReference type="AlphaFoldDB" id="A0A1B6KU59"/>
<name>A0A1B6KU59_9HEMI</name>
<dbReference type="SUPFAM" id="SSF52266">
    <property type="entry name" value="SGNH hydrolase"/>
    <property type="match status" value="1"/>
</dbReference>
<feature type="non-terminal residue" evidence="2">
    <location>
        <position position="1"/>
    </location>
</feature>
<dbReference type="EMBL" id="GEBQ01024997">
    <property type="protein sequence ID" value="JAT14980.1"/>
    <property type="molecule type" value="Transcribed_RNA"/>
</dbReference>
<dbReference type="Gene3D" id="3.40.50.1110">
    <property type="entry name" value="SGNH hydrolase"/>
    <property type="match status" value="1"/>
</dbReference>
<evidence type="ECO:0000256" key="1">
    <source>
        <dbReference type="SAM" id="MobiDB-lite"/>
    </source>
</evidence>
<feature type="compositionally biased region" description="Low complexity" evidence="1">
    <location>
        <begin position="79"/>
        <end position="88"/>
    </location>
</feature>
<evidence type="ECO:0000313" key="4">
    <source>
        <dbReference type="EMBL" id="JAT22430.1"/>
    </source>
</evidence>
<feature type="region of interest" description="Disordered" evidence="1">
    <location>
        <begin position="79"/>
        <end position="111"/>
    </location>
</feature>
<gene>
    <name evidence="2" type="ORF">g.49506</name>
    <name evidence="3" type="ORF">g.49508</name>
    <name evidence="5" type="ORF">g.49511</name>
    <name evidence="4" type="ORF">g.49518</name>
</gene>
<feature type="compositionally biased region" description="Polar residues" evidence="1">
    <location>
        <begin position="384"/>
        <end position="393"/>
    </location>
</feature>
<protein>
    <submittedName>
        <fullName evidence="2">Uncharacterized protein</fullName>
    </submittedName>
</protein>
<feature type="compositionally biased region" description="Polar residues" evidence="1">
    <location>
        <begin position="302"/>
        <end position="331"/>
    </location>
</feature>
<evidence type="ECO:0000313" key="3">
    <source>
        <dbReference type="EMBL" id="JAT17671.1"/>
    </source>
</evidence>
<feature type="region of interest" description="Disordered" evidence="1">
    <location>
        <begin position="364"/>
        <end position="394"/>
    </location>
</feature>
<feature type="region of interest" description="Disordered" evidence="1">
    <location>
        <begin position="406"/>
        <end position="428"/>
    </location>
</feature>
<evidence type="ECO:0000313" key="5">
    <source>
        <dbReference type="EMBL" id="JAT27847.1"/>
    </source>
</evidence>
<proteinExistence type="predicted"/>